<dbReference type="PANTHER" id="PTHR43071:SF1">
    <property type="entry name" value="2-AMINO-4-HYDROXY-6-HYDROXYMETHYLDIHYDROPTERIDINE PYROPHOSPHOKINASE"/>
    <property type="match status" value="1"/>
</dbReference>
<dbReference type="InterPro" id="IPR035907">
    <property type="entry name" value="Hppk_sf"/>
</dbReference>
<protein>
    <recommendedName>
        <fullName evidence="4">2-amino-4-hydroxy-6-hydroxymethyldihydropteridine pyrophosphokinase</fullName>
        <ecNumber evidence="3">2.7.6.3</ecNumber>
    </recommendedName>
    <alternativeName>
        <fullName evidence="11">6-hydroxymethyl-7,8-dihydropterin pyrophosphokinase</fullName>
    </alternativeName>
    <alternativeName>
        <fullName evidence="12">7,8-dihydro-6-hydroxymethylpterin-pyrophosphokinase</fullName>
    </alternativeName>
</protein>
<evidence type="ECO:0000256" key="8">
    <source>
        <dbReference type="ARBA" id="ARBA00022840"/>
    </source>
</evidence>
<dbReference type="NCBIfam" id="TIGR01498">
    <property type="entry name" value="folK"/>
    <property type="match status" value="1"/>
</dbReference>
<sequence>MRVYLLIGGNQGDRLSLIDTAKQLIVDRIGPLLQESRVYETAAWGFESTDRFLNVALLVETSLSIHEVMAACHKVEEQLGRKRDTSVRYGSRTMDVDIIFADEMVVDTPELQIPHPRMQDRNFVLVPLNEIASDYVHPVFHKTVSLLLGECKDAGGVVVFDSTLG</sequence>
<dbReference type="OrthoDB" id="9808041at2"/>
<dbReference type="AlphaFoldDB" id="A0A4R2EX45"/>
<dbReference type="GO" id="GO:0046656">
    <property type="term" value="P:folic acid biosynthetic process"/>
    <property type="evidence" value="ECO:0007669"/>
    <property type="project" value="UniProtKB-KW"/>
</dbReference>
<evidence type="ECO:0000313" key="15">
    <source>
        <dbReference type="Proteomes" id="UP000294830"/>
    </source>
</evidence>
<dbReference type="EMBL" id="SLWB01000001">
    <property type="protein sequence ID" value="TCN73278.1"/>
    <property type="molecule type" value="Genomic_DNA"/>
</dbReference>
<evidence type="ECO:0000313" key="14">
    <source>
        <dbReference type="EMBL" id="TCN73278.1"/>
    </source>
</evidence>
<name>A0A4R2EX45_9BACT</name>
<evidence type="ECO:0000256" key="5">
    <source>
        <dbReference type="ARBA" id="ARBA00022679"/>
    </source>
</evidence>
<evidence type="ECO:0000256" key="9">
    <source>
        <dbReference type="ARBA" id="ARBA00022909"/>
    </source>
</evidence>
<dbReference type="RefSeq" id="WP_131838048.1">
    <property type="nucleotide sequence ID" value="NZ_SLWB01000001.1"/>
</dbReference>
<comment type="pathway">
    <text evidence="1">Cofactor biosynthesis; tetrahydrofolate biosynthesis; 2-amino-4-hydroxy-6-hydroxymethyl-7,8-dihydropteridine diphosphate from 7,8-dihydroneopterin triphosphate: step 4/4.</text>
</comment>
<evidence type="ECO:0000256" key="10">
    <source>
        <dbReference type="ARBA" id="ARBA00029409"/>
    </source>
</evidence>
<dbReference type="PROSITE" id="PS00794">
    <property type="entry name" value="HPPK"/>
    <property type="match status" value="1"/>
</dbReference>
<keyword evidence="7 14" id="KW-0418">Kinase</keyword>
<dbReference type="UniPathway" id="UPA00077">
    <property type="reaction ID" value="UER00155"/>
</dbReference>
<dbReference type="GO" id="GO:0046654">
    <property type="term" value="P:tetrahydrofolate biosynthetic process"/>
    <property type="evidence" value="ECO:0007669"/>
    <property type="project" value="UniProtKB-UniPathway"/>
</dbReference>
<evidence type="ECO:0000259" key="13">
    <source>
        <dbReference type="PROSITE" id="PS00794"/>
    </source>
</evidence>
<evidence type="ECO:0000256" key="7">
    <source>
        <dbReference type="ARBA" id="ARBA00022777"/>
    </source>
</evidence>
<dbReference type="CDD" id="cd00483">
    <property type="entry name" value="HPPK"/>
    <property type="match status" value="1"/>
</dbReference>
<proteinExistence type="inferred from homology"/>
<dbReference type="EC" id="2.7.6.3" evidence="3"/>
<evidence type="ECO:0000256" key="12">
    <source>
        <dbReference type="ARBA" id="ARBA00033413"/>
    </source>
</evidence>
<comment type="function">
    <text evidence="10">Catalyzes the transfer of pyrophosphate from adenosine triphosphate (ATP) to 6-hydroxymethyl-7,8-dihydropterin, an enzymatic step in folate biosynthesis pathway.</text>
</comment>
<keyword evidence="15" id="KW-1185">Reference proteome</keyword>
<dbReference type="SUPFAM" id="SSF55083">
    <property type="entry name" value="6-hydroxymethyl-7,8-dihydropterin pyrophosphokinase, HPPK"/>
    <property type="match status" value="1"/>
</dbReference>
<evidence type="ECO:0000256" key="1">
    <source>
        <dbReference type="ARBA" id="ARBA00005051"/>
    </source>
</evidence>
<dbReference type="GO" id="GO:0003848">
    <property type="term" value="F:2-amino-4-hydroxy-6-hydroxymethyldihydropteridine diphosphokinase activity"/>
    <property type="evidence" value="ECO:0007669"/>
    <property type="project" value="UniProtKB-EC"/>
</dbReference>
<evidence type="ECO:0000256" key="2">
    <source>
        <dbReference type="ARBA" id="ARBA00005810"/>
    </source>
</evidence>
<evidence type="ECO:0000256" key="6">
    <source>
        <dbReference type="ARBA" id="ARBA00022741"/>
    </source>
</evidence>
<comment type="caution">
    <text evidence="14">The sequence shown here is derived from an EMBL/GenBank/DDBJ whole genome shotgun (WGS) entry which is preliminary data.</text>
</comment>
<gene>
    <name evidence="14" type="ORF">CLV25_101500</name>
</gene>
<comment type="similarity">
    <text evidence="2">Belongs to the HPPK family.</text>
</comment>
<feature type="domain" description="7,8-dihydro-6-hydroxymethylpterin-pyrophosphokinase" evidence="13">
    <location>
        <begin position="88"/>
        <end position="99"/>
    </location>
</feature>
<keyword evidence="6" id="KW-0547">Nucleotide-binding</keyword>
<evidence type="ECO:0000256" key="4">
    <source>
        <dbReference type="ARBA" id="ARBA00016218"/>
    </source>
</evidence>
<reference evidence="14 15" key="1">
    <citation type="submission" date="2019-03" db="EMBL/GenBank/DDBJ databases">
        <title>Genomic Encyclopedia of Archaeal and Bacterial Type Strains, Phase II (KMG-II): from individual species to whole genera.</title>
        <authorList>
            <person name="Goeker M."/>
        </authorList>
    </citation>
    <scope>NUCLEOTIDE SEQUENCE [LARGE SCALE GENOMIC DNA]</scope>
    <source>
        <strain evidence="14 15">RL-C</strain>
    </source>
</reference>
<evidence type="ECO:0000256" key="11">
    <source>
        <dbReference type="ARBA" id="ARBA00029766"/>
    </source>
</evidence>
<dbReference type="Gene3D" id="3.30.70.560">
    <property type="entry name" value="7,8-Dihydro-6-hydroxymethylpterin-pyrophosphokinase HPPK"/>
    <property type="match status" value="1"/>
</dbReference>
<keyword evidence="9" id="KW-0289">Folate biosynthesis</keyword>
<dbReference type="PANTHER" id="PTHR43071">
    <property type="entry name" value="2-AMINO-4-HYDROXY-6-HYDROXYMETHYLDIHYDROPTERIDINE PYROPHOSPHOKINASE"/>
    <property type="match status" value="1"/>
</dbReference>
<keyword evidence="8" id="KW-0067">ATP-binding</keyword>
<dbReference type="GO" id="GO:0005524">
    <property type="term" value="F:ATP binding"/>
    <property type="evidence" value="ECO:0007669"/>
    <property type="project" value="UniProtKB-KW"/>
</dbReference>
<dbReference type="Pfam" id="PF01288">
    <property type="entry name" value="HPPK"/>
    <property type="match status" value="1"/>
</dbReference>
<dbReference type="InterPro" id="IPR000550">
    <property type="entry name" value="Hppk"/>
</dbReference>
<dbReference type="Proteomes" id="UP000294830">
    <property type="component" value="Unassembled WGS sequence"/>
</dbReference>
<organism evidence="14 15">
    <name type="scientific">Acetobacteroides hydrogenigenes</name>
    <dbReference type="NCBI Taxonomy" id="979970"/>
    <lineage>
        <taxon>Bacteria</taxon>
        <taxon>Pseudomonadati</taxon>
        <taxon>Bacteroidota</taxon>
        <taxon>Bacteroidia</taxon>
        <taxon>Bacteroidales</taxon>
        <taxon>Rikenellaceae</taxon>
        <taxon>Acetobacteroides</taxon>
    </lineage>
</organism>
<accession>A0A4R2EX45</accession>
<evidence type="ECO:0000256" key="3">
    <source>
        <dbReference type="ARBA" id="ARBA00013253"/>
    </source>
</evidence>
<keyword evidence="5" id="KW-0808">Transferase</keyword>
<dbReference type="GO" id="GO:0016301">
    <property type="term" value="F:kinase activity"/>
    <property type="evidence" value="ECO:0007669"/>
    <property type="project" value="UniProtKB-KW"/>
</dbReference>